<evidence type="ECO:0000313" key="1">
    <source>
        <dbReference type="EMBL" id="ADI32776.1"/>
    </source>
</evidence>
<name>D6W4N8_DROME</name>
<sequence length="35" mass="3811">IRGKSLVGEALLLLGPNARSTLISEGISFWRQQIS</sequence>
<organism evidence="1">
    <name type="scientific">Drosophila melanogaster</name>
    <name type="common">Fruit fly</name>
    <dbReference type="NCBI Taxonomy" id="7227"/>
    <lineage>
        <taxon>Eukaryota</taxon>
        <taxon>Metazoa</taxon>
        <taxon>Ecdysozoa</taxon>
        <taxon>Arthropoda</taxon>
        <taxon>Hexapoda</taxon>
        <taxon>Insecta</taxon>
        <taxon>Pterygota</taxon>
        <taxon>Neoptera</taxon>
        <taxon>Endopterygota</taxon>
        <taxon>Diptera</taxon>
        <taxon>Brachycera</taxon>
        <taxon>Muscomorpha</taxon>
        <taxon>Ephydroidea</taxon>
        <taxon>Drosophilidae</taxon>
        <taxon>Drosophila</taxon>
        <taxon>Sophophora</taxon>
    </lineage>
</organism>
<proteinExistence type="evidence at transcript level"/>
<dbReference type="EMBL" id="BT124938">
    <property type="protein sequence ID" value="ADI32776.1"/>
    <property type="molecule type" value="mRNA"/>
</dbReference>
<reference evidence="1" key="1">
    <citation type="submission" date="2010-06" db="EMBL/GenBank/DDBJ databases">
        <authorList>
            <person name="Carlson J."/>
            <person name="Booth B."/>
            <person name="Frise E."/>
            <person name="Sandler J."/>
            <person name="Wan K."/>
            <person name="Yu C."/>
            <person name="Celniker S."/>
        </authorList>
    </citation>
    <scope>NUCLEOTIDE SEQUENCE</scope>
</reference>
<accession>D6W4N8</accession>
<protein>
    <submittedName>
        <fullName evidence="1">MIP22404p</fullName>
    </submittedName>
</protein>
<dbReference type="AlphaFoldDB" id="D6W4N8"/>
<feature type="non-terminal residue" evidence="1">
    <location>
        <position position="1"/>
    </location>
</feature>